<protein>
    <submittedName>
        <fullName evidence="1">Uncharacterized protein</fullName>
    </submittedName>
</protein>
<keyword evidence="2" id="KW-1185">Reference proteome</keyword>
<proteinExistence type="predicted"/>
<organism evidence="1 2">
    <name type="scientific">Solanum commersonii</name>
    <name type="common">Commerson's wild potato</name>
    <name type="synonym">Commerson's nightshade</name>
    <dbReference type="NCBI Taxonomy" id="4109"/>
    <lineage>
        <taxon>Eukaryota</taxon>
        <taxon>Viridiplantae</taxon>
        <taxon>Streptophyta</taxon>
        <taxon>Embryophyta</taxon>
        <taxon>Tracheophyta</taxon>
        <taxon>Spermatophyta</taxon>
        <taxon>Magnoliopsida</taxon>
        <taxon>eudicotyledons</taxon>
        <taxon>Gunneridae</taxon>
        <taxon>Pentapetalae</taxon>
        <taxon>asterids</taxon>
        <taxon>lamiids</taxon>
        <taxon>Solanales</taxon>
        <taxon>Solanaceae</taxon>
        <taxon>Solanoideae</taxon>
        <taxon>Solaneae</taxon>
        <taxon>Solanum</taxon>
    </lineage>
</organism>
<sequence length="151" mass="17698">MQISPRRQPRSDLTGEEMLFYGDIYINEFTWSIAASVKSSSYPVLDCSFLILTFGFRENLWVVGSQFELPKEEHLVTFRSSVVKTQIDFLLLREGDKGFCKDFKVIPSENLSTQHKLLVMDLEIRKDRKKRAEDDWTRIKWGSLTMGVPWR</sequence>
<dbReference type="AlphaFoldDB" id="A0A9J5XRA8"/>
<evidence type="ECO:0000313" key="2">
    <source>
        <dbReference type="Proteomes" id="UP000824120"/>
    </source>
</evidence>
<accession>A0A9J5XRA8</accession>
<name>A0A9J5XRA8_SOLCO</name>
<gene>
    <name evidence="1" type="ORF">H5410_040839</name>
</gene>
<dbReference type="OrthoDB" id="1304201at2759"/>
<evidence type="ECO:0000313" key="1">
    <source>
        <dbReference type="EMBL" id="KAG5590325.1"/>
    </source>
</evidence>
<comment type="caution">
    <text evidence="1">The sequence shown here is derived from an EMBL/GenBank/DDBJ whole genome shotgun (WGS) entry which is preliminary data.</text>
</comment>
<reference evidence="1 2" key="1">
    <citation type="submission" date="2020-09" db="EMBL/GenBank/DDBJ databases">
        <title>De no assembly of potato wild relative species, Solanum commersonii.</title>
        <authorList>
            <person name="Cho K."/>
        </authorList>
    </citation>
    <scope>NUCLEOTIDE SEQUENCE [LARGE SCALE GENOMIC DNA]</scope>
    <source>
        <strain evidence="1">LZ3.2</strain>
        <tissue evidence="1">Leaf</tissue>
    </source>
</reference>
<dbReference type="EMBL" id="JACXVP010000008">
    <property type="protein sequence ID" value="KAG5590325.1"/>
    <property type="molecule type" value="Genomic_DNA"/>
</dbReference>
<dbReference type="Proteomes" id="UP000824120">
    <property type="component" value="Chromosome 8"/>
</dbReference>